<reference evidence="1 2" key="1">
    <citation type="submission" date="2016-11" db="EMBL/GenBank/DDBJ databases">
        <authorList>
            <person name="Jaros S."/>
            <person name="Januszkiewicz K."/>
            <person name="Wedrychowicz H."/>
        </authorList>
    </citation>
    <scope>NUCLEOTIDE SEQUENCE [LARGE SCALE GENOMIC DNA]</scope>
    <source>
        <strain evidence="1 2">DSM 25661</strain>
    </source>
</reference>
<gene>
    <name evidence="1" type="ORF">SAMN05444278_10417</name>
</gene>
<keyword evidence="2" id="KW-1185">Reference proteome</keyword>
<name>A0A1M4VEE5_9FLAO</name>
<dbReference type="NCBIfam" id="NF007144">
    <property type="entry name" value="PRK09585.2-3"/>
    <property type="match status" value="1"/>
</dbReference>
<accession>A0A1M4VEE5</accession>
<evidence type="ECO:0000313" key="1">
    <source>
        <dbReference type="EMBL" id="SHE67307.1"/>
    </source>
</evidence>
<dbReference type="GO" id="GO:0005524">
    <property type="term" value="F:ATP binding"/>
    <property type="evidence" value="ECO:0007669"/>
    <property type="project" value="InterPro"/>
</dbReference>
<sequence length="341" mass="38234">MSGTSLDGLDIVEVLFTKASNWKFEILNAKTYSYNTSWQKRLAEAHRLSSVELQKLSEDFAELSARYCLDFRSEFKCGKIDFISAHGHTVFHQPEKGITLQIGNEALLAQLTQLPVICDFRVQDVQLGGQGAPLVPIGDQLLFQDYGACLNIGGFANISFQSDGKRVAYDICAANKVTNYYARQLNLDYDVDGKIAESSPINTRLLKQLNQLSYFNQSPPKSLGLEWIEAQVFPLIDSFSLSPEYIIATFTHHIAHQITENTKDFSNVLITGGGAYNKYLFKLLQQFLKDKLILPSHNLIDFKEALIFAFLGVLKHRNEVNILADVTGAKHDHSSGVLFYP</sequence>
<keyword evidence="1" id="KW-0808">Transferase</keyword>
<dbReference type="Proteomes" id="UP000184462">
    <property type="component" value="Unassembled WGS sequence"/>
</dbReference>
<dbReference type="Pfam" id="PF03702">
    <property type="entry name" value="AnmK"/>
    <property type="match status" value="1"/>
</dbReference>
<dbReference type="AlphaFoldDB" id="A0A1M4VEE5"/>
<dbReference type="GO" id="GO:0016773">
    <property type="term" value="F:phosphotransferase activity, alcohol group as acceptor"/>
    <property type="evidence" value="ECO:0007669"/>
    <property type="project" value="InterPro"/>
</dbReference>
<dbReference type="GO" id="GO:0006040">
    <property type="term" value="P:amino sugar metabolic process"/>
    <property type="evidence" value="ECO:0007669"/>
    <property type="project" value="InterPro"/>
</dbReference>
<dbReference type="PANTHER" id="PTHR30605:SF0">
    <property type="entry name" value="ANHYDRO-N-ACETYLMURAMIC ACID KINASE"/>
    <property type="match status" value="1"/>
</dbReference>
<organism evidence="1 2">
    <name type="scientific">Psychroflexus salarius</name>
    <dbReference type="NCBI Taxonomy" id="1155689"/>
    <lineage>
        <taxon>Bacteria</taxon>
        <taxon>Pseudomonadati</taxon>
        <taxon>Bacteroidota</taxon>
        <taxon>Flavobacteriia</taxon>
        <taxon>Flavobacteriales</taxon>
        <taxon>Flavobacteriaceae</taxon>
        <taxon>Psychroflexus</taxon>
    </lineage>
</organism>
<dbReference type="EMBL" id="FQTW01000004">
    <property type="protein sequence ID" value="SHE67307.1"/>
    <property type="molecule type" value="Genomic_DNA"/>
</dbReference>
<dbReference type="InterPro" id="IPR005338">
    <property type="entry name" value="Anhydro_N_Ac-Mur_kinase"/>
</dbReference>
<protein>
    <submittedName>
        <fullName evidence="1">Anhydro-N-acetylmuramic acid kinase</fullName>
    </submittedName>
</protein>
<dbReference type="InterPro" id="IPR043129">
    <property type="entry name" value="ATPase_NBD"/>
</dbReference>
<keyword evidence="1" id="KW-0418">Kinase</keyword>
<dbReference type="GO" id="GO:0009254">
    <property type="term" value="P:peptidoglycan turnover"/>
    <property type="evidence" value="ECO:0007669"/>
    <property type="project" value="InterPro"/>
</dbReference>
<proteinExistence type="predicted"/>
<dbReference type="PANTHER" id="PTHR30605">
    <property type="entry name" value="ANHYDRO-N-ACETYLMURAMIC ACID KINASE"/>
    <property type="match status" value="1"/>
</dbReference>
<dbReference type="GO" id="GO:0016301">
    <property type="term" value="F:kinase activity"/>
    <property type="evidence" value="ECO:0007669"/>
    <property type="project" value="UniProtKB-KW"/>
</dbReference>
<dbReference type="Gene3D" id="3.30.420.40">
    <property type="match status" value="2"/>
</dbReference>
<dbReference type="STRING" id="1155689.SAMN05444278_10417"/>
<evidence type="ECO:0000313" key="2">
    <source>
        <dbReference type="Proteomes" id="UP000184462"/>
    </source>
</evidence>
<dbReference type="SUPFAM" id="SSF53067">
    <property type="entry name" value="Actin-like ATPase domain"/>
    <property type="match status" value="1"/>
</dbReference>